<dbReference type="Pfam" id="PF00560">
    <property type="entry name" value="LRR_1"/>
    <property type="match status" value="2"/>
</dbReference>
<dbReference type="OrthoDB" id="2021138at2759"/>
<dbReference type="PROSITE" id="PS50125">
    <property type="entry name" value="GUANYLATE_CYCLASE_2"/>
    <property type="match status" value="1"/>
</dbReference>
<evidence type="ECO:0000256" key="1">
    <source>
        <dbReference type="ARBA" id="ARBA00022614"/>
    </source>
</evidence>
<feature type="compositionally biased region" description="Basic and acidic residues" evidence="4">
    <location>
        <begin position="396"/>
        <end position="406"/>
    </location>
</feature>
<dbReference type="InterPro" id="IPR029787">
    <property type="entry name" value="Nucleotide_cyclase"/>
</dbReference>
<evidence type="ECO:0000256" key="4">
    <source>
        <dbReference type="SAM" id="MobiDB-lite"/>
    </source>
</evidence>
<keyword evidence="2" id="KW-0479">Metal-binding</keyword>
<dbReference type="SUPFAM" id="SSF81606">
    <property type="entry name" value="PP2C-like"/>
    <property type="match status" value="1"/>
</dbReference>
<feature type="compositionally biased region" description="Basic residues" evidence="4">
    <location>
        <begin position="188"/>
        <end position="197"/>
    </location>
</feature>
<evidence type="ECO:0000313" key="7">
    <source>
        <dbReference type="EMBL" id="TFK44092.1"/>
    </source>
</evidence>
<feature type="compositionally biased region" description="Pro residues" evidence="4">
    <location>
        <begin position="49"/>
        <end position="58"/>
    </location>
</feature>
<dbReference type="SUPFAM" id="SSF55073">
    <property type="entry name" value="Nucleotide cyclase"/>
    <property type="match status" value="1"/>
</dbReference>
<dbReference type="PANTHER" id="PTHR48051">
    <property type="match status" value="1"/>
</dbReference>
<dbReference type="Pfam" id="PF00211">
    <property type="entry name" value="Guanylate_cyc"/>
    <property type="match status" value="1"/>
</dbReference>
<dbReference type="GO" id="GO:0035556">
    <property type="term" value="P:intracellular signal transduction"/>
    <property type="evidence" value="ECO:0007669"/>
    <property type="project" value="InterPro"/>
</dbReference>
<evidence type="ECO:0000256" key="2">
    <source>
        <dbReference type="ARBA" id="ARBA00022723"/>
    </source>
</evidence>
<feature type="region of interest" description="Disordered" evidence="4">
    <location>
        <begin position="188"/>
        <end position="215"/>
    </location>
</feature>
<dbReference type="SUPFAM" id="SSF52058">
    <property type="entry name" value="L domain-like"/>
    <property type="match status" value="2"/>
</dbReference>
<dbReference type="Pfam" id="PF00481">
    <property type="entry name" value="PP2C"/>
    <property type="match status" value="1"/>
</dbReference>
<gene>
    <name evidence="7" type="ORF">BDQ12DRAFT_701704</name>
</gene>
<dbReference type="InterPro" id="IPR001054">
    <property type="entry name" value="A/G_cyclase"/>
</dbReference>
<feature type="region of interest" description="Disordered" evidence="4">
    <location>
        <begin position="78"/>
        <end position="129"/>
    </location>
</feature>
<protein>
    <recommendedName>
        <fullName evidence="9">Adenylate cyclase</fullName>
    </recommendedName>
</protein>
<reference evidence="7 8" key="1">
    <citation type="journal article" date="2019" name="Nat. Ecol. Evol.">
        <title>Megaphylogeny resolves global patterns of mushroom evolution.</title>
        <authorList>
            <person name="Varga T."/>
            <person name="Krizsan K."/>
            <person name="Foldi C."/>
            <person name="Dima B."/>
            <person name="Sanchez-Garcia M."/>
            <person name="Sanchez-Ramirez S."/>
            <person name="Szollosi G.J."/>
            <person name="Szarkandi J.G."/>
            <person name="Papp V."/>
            <person name="Albert L."/>
            <person name="Andreopoulos W."/>
            <person name="Angelini C."/>
            <person name="Antonin V."/>
            <person name="Barry K.W."/>
            <person name="Bougher N.L."/>
            <person name="Buchanan P."/>
            <person name="Buyck B."/>
            <person name="Bense V."/>
            <person name="Catcheside P."/>
            <person name="Chovatia M."/>
            <person name="Cooper J."/>
            <person name="Damon W."/>
            <person name="Desjardin D."/>
            <person name="Finy P."/>
            <person name="Geml J."/>
            <person name="Haridas S."/>
            <person name="Hughes K."/>
            <person name="Justo A."/>
            <person name="Karasinski D."/>
            <person name="Kautmanova I."/>
            <person name="Kiss B."/>
            <person name="Kocsube S."/>
            <person name="Kotiranta H."/>
            <person name="LaButti K.M."/>
            <person name="Lechner B.E."/>
            <person name="Liimatainen K."/>
            <person name="Lipzen A."/>
            <person name="Lukacs Z."/>
            <person name="Mihaltcheva S."/>
            <person name="Morgado L.N."/>
            <person name="Niskanen T."/>
            <person name="Noordeloos M.E."/>
            <person name="Ohm R.A."/>
            <person name="Ortiz-Santana B."/>
            <person name="Ovrebo C."/>
            <person name="Racz N."/>
            <person name="Riley R."/>
            <person name="Savchenko A."/>
            <person name="Shiryaev A."/>
            <person name="Soop K."/>
            <person name="Spirin V."/>
            <person name="Szebenyi C."/>
            <person name="Tomsovsky M."/>
            <person name="Tulloss R.E."/>
            <person name="Uehling J."/>
            <person name="Grigoriev I.V."/>
            <person name="Vagvolgyi C."/>
            <person name="Papp T."/>
            <person name="Martin F.M."/>
            <person name="Miettinen O."/>
            <person name="Hibbett D.S."/>
            <person name="Nagy L.G."/>
        </authorList>
    </citation>
    <scope>NUCLEOTIDE SEQUENCE [LARGE SCALE GENOMIC DNA]</scope>
    <source>
        <strain evidence="7 8">CBS 166.37</strain>
    </source>
</reference>
<feature type="domain" description="PPM-type phosphatase" evidence="6">
    <location>
        <begin position="1191"/>
        <end position="1446"/>
    </location>
</feature>
<dbReference type="CDD" id="cd00143">
    <property type="entry name" value="PP2Cc"/>
    <property type="match status" value="1"/>
</dbReference>
<dbReference type="GO" id="GO:0005737">
    <property type="term" value="C:cytoplasm"/>
    <property type="evidence" value="ECO:0007669"/>
    <property type="project" value="TreeGrafter"/>
</dbReference>
<dbReference type="STRING" id="68775.A0A5C3MFF5"/>
<feature type="compositionally biased region" description="Basic and acidic residues" evidence="4">
    <location>
        <begin position="149"/>
        <end position="160"/>
    </location>
</feature>
<dbReference type="SMART" id="SM00369">
    <property type="entry name" value="LRR_TYP"/>
    <property type="match status" value="10"/>
</dbReference>
<dbReference type="Pfam" id="PF13855">
    <property type="entry name" value="LRR_8"/>
    <property type="match status" value="3"/>
</dbReference>
<dbReference type="Gene3D" id="3.30.70.1230">
    <property type="entry name" value="Nucleotide cyclase"/>
    <property type="match status" value="1"/>
</dbReference>
<dbReference type="InterPro" id="IPR050216">
    <property type="entry name" value="LRR_domain-containing"/>
</dbReference>
<dbReference type="SMART" id="SM00332">
    <property type="entry name" value="PP2Cc"/>
    <property type="match status" value="1"/>
</dbReference>
<dbReference type="PROSITE" id="PS51746">
    <property type="entry name" value="PPM_2"/>
    <property type="match status" value="1"/>
</dbReference>
<evidence type="ECO:0000259" key="5">
    <source>
        <dbReference type="PROSITE" id="PS50125"/>
    </source>
</evidence>
<dbReference type="CDD" id="cd07302">
    <property type="entry name" value="CHD"/>
    <property type="match status" value="1"/>
</dbReference>
<dbReference type="InterPro" id="IPR055071">
    <property type="entry name" value="RA_PHLPP-like"/>
</dbReference>
<evidence type="ECO:0008006" key="9">
    <source>
        <dbReference type="Google" id="ProtNLM"/>
    </source>
</evidence>
<dbReference type="Proteomes" id="UP000308652">
    <property type="component" value="Unassembled WGS sequence"/>
</dbReference>
<dbReference type="InterPro" id="IPR032675">
    <property type="entry name" value="LRR_dom_sf"/>
</dbReference>
<dbReference type="PANTHER" id="PTHR48051:SF1">
    <property type="entry name" value="RAS SUPPRESSOR PROTEIN 1"/>
    <property type="match status" value="1"/>
</dbReference>
<feature type="region of interest" description="Disordered" evidence="4">
    <location>
        <begin position="22"/>
        <end position="65"/>
    </location>
</feature>
<dbReference type="InterPro" id="IPR003591">
    <property type="entry name" value="Leu-rich_rpt_typical-subtyp"/>
</dbReference>
<dbReference type="GO" id="GO:0009190">
    <property type="term" value="P:cyclic nucleotide biosynthetic process"/>
    <property type="evidence" value="ECO:0007669"/>
    <property type="project" value="InterPro"/>
</dbReference>
<dbReference type="Gene3D" id="3.60.40.10">
    <property type="entry name" value="PPM-type phosphatase domain"/>
    <property type="match status" value="1"/>
</dbReference>
<feature type="region of interest" description="Disordered" evidence="4">
    <location>
        <begin position="144"/>
        <end position="167"/>
    </location>
</feature>
<dbReference type="Gene3D" id="3.80.10.10">
    <property type="entry name" value="Ribonuclease Inhibitor"/>
    <property type="match status" value="3"/>
</dbReference>
<organism evidence="7 8">
    <name type="scientific">Crucibulum laeve</name>
    <dbReference type="NCBI Taxonomy" id="68775"/>
    <lineage>
        <taxon>Eukaryota</taxon>
        <taxon>Fungi</taxon>
        <taxon>Dikarya</taxon>
        <taxon>Basidiomycota</taxon>
        <taxon>Agaricomycotina</taxon>
        <taxon>Agaricomycetes</taxon>
        <taxon>Agaricomycetidae</taxon>
        <taxon>Agaricales</taxon>
        <taxon>Agaricineae</taxon>
        <taxon>Nidulariaceae</taxon>
        <taxon>Crucibulum</taxon>
    </lineage>
</organism>
<evidence type="ECO:0000256" key="3">
    <source>
        <dbReference type="ARBA" id="ARBA00022737"/>
    </source>
</evidence>
<keyword evidence="1" id="KW-0433">Leucine-rich repeat</keyword>
<dbReference type="SMART" id="SM00364">
    <property type="entry name" value="LRR_BAC"/>
    <property type="match status" value="9"/>
</dbReference>
<feature type="compositionally biased region" description="Polar residues" evidence="4">
    <location>
        <begin position="78"/>
        <end position="101"/>
    </location>
</feature>
<dbReference type="PROSITE" id="PS51450">
    <property type="entry name" value="LRR"/>
    <property type="match status" value="4"/>
</dbReference>
<dbReference type="InterPro" id="IPR001932">
    <property type="entry name" value="PPM-type_phosphatase-like_dom"/>
</dbReference>
<dbReference type="SMART" id="SM00365">
    <property type="entry name" value="LRR_SD22"/>
    <property type="match status" value="6"/>
</dbReference>
<dbReference type="InterPro" id="IPR036457">
    <property type="entry name" value="PPM-type-like_dom_sf"/>
</dbReference>
<feature type="compositionally biased region" description="Polar residues" evidence="4">
    <location>
        <begin position="113"/>
        <end position="125"/>
    </location>
</feature>
<name>A0A5C3MFF5_9AGAR</name>
<keyword evidence="3" id="KW-0677">Repeat</keyword>
<dbReference type="InterPro" id="IPR001611">
    <property type="entry name" value="Leu-rich_rpt"/>
</dbReference>
<dbReference type="SMART" id="SM00044">
    <property type="entry name" value="CYCc"/>
    <property type="match status" value="1"/>
</dbReference>
<evidence type="ECO:0000313" key="8">
    <source>
        <dbReference type="Proteomes" id="UP000308652"/>
    </source>
</evidence>
<sequence>MMMARRGSAMTDISLRLTDDAVDNDGRARYDENDVVSPTDNSTIAPWIDVPPTPPPKSPSRTFGFGSKNSLASLVSIRQGSTSSIRSRGPSESQTTLATQNGKRRSTDEADSTRTLLDSGSSTHSGELRKVKSSLNIKWLRSRTSRSTLRSEDIEEEHPSLRPLPPDEFGSFLDLPTAPTKVFVSAPKKLKRDKRIKQSTTPTPPSPPPKDATTHQYHLDTNLDAMDGIVDLNITSSSAGTESSFSNTVRFPSSSSTNNVSFFQDLRAYGSQTQRTVPAFRNPFSPTPTVEKRKGRPILPQGDYRRVSPTTLDLPLENGEPPIPSFMSADASPDSPVWKAPQSWAVEDPNALEEAGSSSDDEGSGAVHCEESVPSSLTGHLLPPSPHGTNSSQGHGEYRQKAEMGKGHRQSIPERPYLLRIWRTDEQIRVLKVLPSETVAGLTNRLDSELVPGEDKRLQHRLYLRERGRGDSYNALERVLAPTERPADIVRRRMEQAGYEMSDVQLLEREGFAFLLSFVYKSQVLGGIDEEIDISNFEFVNLTGRSLRAIPVVLHKHAEMIVLLKLSRNPMLEIPLDFIQSCTHIRDLKLSNMAMKKIPTSLRHSATLHRLDLSSNRISDLDDAHLGDIPELMYLFLQNNRIEKLPWHFPRLHALVNLNISNNKFSVFPTVVTHLLKLQELDISFNMINLIPPEIGRLKALERFILVGNHVAKFPDEFSQLVSLQTLDCRRNLISDLTIICMLPAILHVHADRNSIPTLDLSIGSKLTTLDVSHNDITKLALIPGPVGRCPYALSSLDLSYAKLSTLDDQVLAELTSLHTLRLDHNSFRAIPDTLGQLKALETLSCSDNKLDFLPSTIGNLQKLETLDAHNNSLTELPSSLWSCASLTKINVTSNFINTWHNPPVMIMMDQTNTIVDGALVPPRSERKASSASLTSGRALPSLVHSLQKLYLGENRLTEDVIAPLMILKELHVLNLSFNEIQDLPPTFFRNMTKLEEIYLSGNKLMSIPAEDLPGLTKLTTLFLNGNKLQTLPRELTEVRNLKVVDAGSNLLKYNINNLEFDWNWNFNKNLKYLNLSGNKRLQIKPEPVRPTAGQTHNRTSTIARHPLSGFTQLNHLRVLGLMDVTITATGLDIPDETEDRRVRTSLSTINGMAYGIADALWENECLNLLDLVHEFRDREGEAIFAIFGRAQRSESKTLGEAPTKLVKFLHDRFVGTFIEQQKALNPNQGESITDALRRTFLKIDNQLNDYLFPPPLPKLPDEKGERSEKEKIEREAPMITDPAILESGATGVVLYFRGKKMYVANVGDALAVVSRQGVCVAVSPKHHPYERQETARIRAAEGWVSPSGLVNGEVNISRAFGFFHLLPVINARPDVFTWDLTERDEFVIVANSGLWEFVPYQTAVDIARTSMRSGKPDPMIAAQKLRDFAISYGAKAGIMIMVISVADIFDSGRSRQPTLDAIVDSQLYRVKKRDDILDRGIARLDDEVPAPTGHLALAFTDIRNSTHLWEVNPGMPTAMRLHNQLLRRQLRFCGGYEVKTEGDAFMCSFPNTLSAVWWCLSVQMQLLDEPWPLEILECEDGKPVYDAANRLIARGLSVRMGIHCGIPIYEPDPITHRMDYFGPMVNRSARINGSAAGGQIMCSAEVIREINAKVLGIEPETQFSNSQPQPAIEGIKGLGVVVIPAGEFKLKGLELPELLSAIYPTGLEGRHDLKEEPTGPDVSGSRVQFSVAQMRELGLLCLRIESLASGRVFRPLPERKGSIQTVISEENDAEESTSLFIYSDPNLLLAPIKESASDTELMMILDSFSVRIHNALAFLNERLSPPKFEKNHLLSLLMEDGGLDEETLRYIVDVMNRL</sequence>
<evidence type="ECO:0000259" key="6">
    <source>
        <dbReference type="PROSITE" id="PS51746"/>
    </source>
</evidence>
<accession>A0A5C3MFF5</accession>
<dbReference type="Pfam" id="PF23010">
    <property type="entry name" value="RA_3"/>
    <property type="match status" value="1"/>
</dbReference>
<proteinExistence type="predicted"/>
<dbReference type="EMBL" id="ML213590">
    <property type="protein sequence ID" value="TFK44092.1"/>
    <property type="molecule type" value="Genomic_DNA"/>
</dbReference>
<feature type="domain" description="Guanylate cyclase" evidence="5">
    <location>
        <begin position="1497"/>
        <end position="1633"/>
    </location>
</feature>
<dbReference type="GO" id="GO:0046872">
    <property type="term" value="F:metal ion binding"/>
    <property type="evidence" value="ECO:0007669"/>
    <property type="project" value="UniProtKB-KW"/>
</dbReference>
<keyword evidence="8" id="KW-1185">Reference proteome</keyword>
<feature type="region of interest" description="Disordered" evidence="4">
    <location>
        <begin position="278"/>
        <end position="410"/>
    </location>
</feature>